<protein>
    <submittedName>
        <fullName evidence="1">Uncharacterized protein</fullName>
    </submittedName>
</protein>
<gene>
    <name evidence="1" type="ORF">A6V39_00965</name>
</gene>
<proteinExistence type="predicted"/>
<name>A0A1A9QDS5_9MOLU</name>
<evidence type="ECO:0000313" key="2">
    <source>
        <dbReference type="Proteomes" id="UP000077623"/>
    </source>
</evidence>
<keyword evidence="2" id="KW-1185">Reference proteome</keyword>
<accession>A0A1A9QDS5</accession>
<dbReference type="EMBL" id="LWUJ01000010">
    <property type="protein sequence ID" value="OAL10623.1"/>
    <property type="molecule type" value="Genomic_DNA"/>
</dbReference>
<dbReference type="RefSeq" id="WP_187149858.1">
    <property type="nucleotide sequence ID" value="NZ_LWUJ01000010.1"/>
</dbReference>
<evidence type="ECO:0000313" key="1">
    <source>
        <dbReference type="EMBL" id="OAL10623.1"/>
    </source>
</evidence>
<reference evidence="2" key="1">
    <citation type="submission" date="2016-04" db="EMBL/GenBank/DDBJ databases">
        <authorList>
            <person name="Quiroz-Castaneda R.E."/>
            <person name="Martinez-Ocampo F."/>
        </authorList>
    </citation>
    <scope>NUCLEOTIDE SEQUENCE [LARGE SCALE GENOMIC DNA]</scope>
    <source>
        <strain evidence="2">INIFAP01</strain>
    </source>
</reference>
<organism evidence="1 2">
    <name type="scientific">Candidatus Mycoplasma haematobovis</name>
    <dbReference type="NCBI Taxonomy" id="432608"/>
    <lineage>
        <taxon>Bacteria</taxon>
        <taxon>Bacillati</taxon>
        <taxon>Mycoplasmatota</taxon>
        <taxon>Mollicutes</taxon>
        <taxon>Mycoplasmataceae</taxon>
        <taxon>Mycoplasma</taxon>
    </lineage>
</organism>
<dbReference type="AlphaFoldDB" id="A0A1A9QDS5"/>
<comment type="caution">
    <text evidence="1">The sequence shown here is derived from an EMBL/GenBank/DDBJ whole genome shotgun (WGS) entry which is preliminary data.</text>
</comment>
<dbReference type="Proteomes" id="UP000077623">
    <property type="component" value="Unassembled WGS sequence"/>
</dbReference>
<sequence>MFIWLSKTSLGVLAGALSITGLSLVHSLKIPTIKEEMLNSRRVPFEGNWNIKFISMKKRPWFNNLEQALKKENPNLSYSDMEKNGGNLLEKWCKSFWNEKISFNKEEKTLSNAKKWCSTT</sequence>